<evidence type="ECO:0000256" key="2">
    <source>
        <dbReference type="ARBA" id="ARBA00023277"/>
    </source>
</evidence>
<dbReference type="InterPro" id="IPR017853">
    <property type="entry name" value="GH"/>
</dbReference>
<dbReference type="Proteomes" id="UP000315017">
    <property type="component" value="Chromosome"/>
</dbReference>
<reference evidence="5 6" key="1">
    <citation type="submission" date="2019-02" db="EMBL/GenBank/DDBJ databases">
        <title>Deep-cultivation of Planctomycetes and their phenomic and genomic characterization uncovers novel biology.</title>
        <authorList>
            <person name="Wiegand S."/>
            <person name="Jogler M."/>
            <person name="Boedeker C."/>
            <person name="Pinto D."/>
            <person name="Vollmers J."/>
            <person name="Rivas-Marin E."/>
            <person name="Kohn T."/>
            <person name="Peeters S.H."/>
            <person name="Heuer A."/>
            <person name="Rast P."/>
            <person name="Oberbeckmann S."/>
            <person name="Bunk B."/>
            <person name="Jeske O."/>
            <person name="Meyerdierks A."/>
            <person name="Storesund J.E."/>
            <person name="Kallscheuer N."/>
            <person name="Luecker S."/>
            <person name="Lage O.M."/>
            <person name="Pohl T."/>
            <person name="Merkel B.J."/>
            <person name="Hornburger P."/>
            <person name="Mueller R.-W."/>
            <person name="Bruemmer F."/>
            <person name="Labrenz M."/>
            <person name="Spormann A.M."/>
            <person name="Op den Camp H."/>
            <person name="Overmann J."/>
            <person name="Amann R."/>
            <person name="Jetten M.S.M."/>
            <person name="Mascher T."/>
            <person name="Medema M.H."/>
            <person name="Devos D.P."/>
            <person name="Kaster A.-K."/>
            <person name="Ovreas L."/>
            <person name="Rohde M."/>
            <person name="Galperin M.Y."/>
            <person name="Jogler C."/>
        </authorList>
    </citation>
    <scope>NUCLEOTIDE SEQUENCE [LARGE SCALE GENOMIC DNA]</scope>
    <source>
        <strain evidence="5 6">ETA_A8</strain>
    </source>
</reference>
<keyword evidence="3" id="KW-0624">Polysaccharide degradation</keyword>
<dbReference type="AlphaFoldDB" id="A0A517YC63"/>
<dbReference type="Pfam" id="PF00331">
    <property type="entry name" value="Glyco_hydro_10"/>
    <property type="match status" value="1"/>
</dbReference>
<evidence type="ECO:0000256" key="1">
    <source>
        <dbReference type="ARBA" id="ARBA00022801"/>
    </source>
</evidence>
<dbReference type="OrthoDB" id="290971at2"/>
<dbReference type="GO" id="GO:0000272">
    <property type="term" value="P:polysaccharide catabolic process"/>
    <property type="evidence" value="ECO:0007669"/>
    <property type="project" value="UniProtKB-KW"/>
</dbReference>
<dbReference type="KEGG" id="aagg:ETAA8_29270"/>
<accession>A0A517YC63</accession>
<keyword evidence="1 5" id="KW-0378">Hydrolase</keyword>
<evidence type="ECO:0000256" key="3">
    <source>
        <dbReference type="ARBA" id="ARBA00023326"/>
    </source>
</evidence>
<sequence length="494" mass="55171">MGQLRFTVPAPERLAAHGRELAYVAGADGIPWEGRARLDGQLLTIERDQRESGWIYCAWHVPKRGVQMLCTGSLMERQRPYLLPIELARGTITRLRNQSAAWQQAGMHLPESYLSSAKLATQKLVAALTDRSSDETVAKLADESLVHGLDAADHLAQAYTQQVLEIRRGQHAVLPTLLGARLENAPAKEIADDLAAASNTSLISPRWNIVEPEAGEYSWQATDAAMHWARERGQRICLGPLVQLDRPSLPDWLFLMADDFDEILDYVLQHVERVVQRYKGKVHLWHVAARMNLPTGIELDEEQRLKLTVEAVDRVRTLDGKTPMIVSFDRPWAEYIAAEDQELTPLHFADTLVRGGLGLAGIGLELNLGYWPGGSVMRDPLEISRLVDRWSQLGVPLVLQLTMPSQDTSDPLARHHEKPHYCQPYSPFTPTEQAAVMNRLGTLLLAKQPVQALFWNQVRDDVPHDYPLGGLVDMGGKLKPVVSVLAKLRAELLS</sequence>
<dbReference type="Gene3D" id="3.20.20.80">
    <property type="entry name" value="Glycosidases"/>
    <property type="match status" value="1"/>
</dbReference>
<evidence type="ECO:0000313" key="5">
    <source>
        <dbReference type="EMBL" id="QDU27836.1"/>
    </source>
</evidence>
<dbReference type="EMBL" id="CP036274">
    <property type="protein sequence ID" value="QDU27836.1"/>
    <property type="molecule type" value="Genomic_DNA"/>
</dbReference>
<dbReference type="InterPro" id="IPR001000">
    <property type="entry name" value="GH10_dom"/>
</dbReference>
<protein>
    <submittedName>
        <fullName evidence="5">Glycosyl hydrolase family 10</fullName>
    </submittedName>
</protein>
<dbReference type="RefSeq" id="WP_145089121.1">
    <property type="nucleotide sequence ID" value="NZ_CP036274.1"/>
</dbReference>
<evidence type="ECO:0000313" key="6">
    <source>
        <dbReference type="Proteomes" id="UP000315017"/>
    </source>
</evidence>
<dbReference type="GO" id="GO:0004553">
    <property type="term" value="F:hydrolase activity, hydrolyzing O-glycosyl compounds"/>
    <property type="evidence" value="ECO:0007669"/>
    <property type="project" value="InterPro"/>
</dbReference>
<name>A0A517YC63_9BACT</name>
<keyword evidence="2" id="KW-0119">Carbohydrate metabolism</keyword>
<proteinExistence type="predicted"/>
<evidence type="ECO:0000259" key="4">
    <source>
        <dbReference type="Pfam" id="PF00331"/>
    </source>
</evidence>
<gene>
    <name evidence="5" type="ORF">ETAA8_29270</name>
</gene>
<keyword evidence="6" id="KW-1185">Reference proteome</keyword>
<dbReference type="SUPFAM" id="SSF51445">
    <property type="entry name" value="(Trans)glycosidases"/>
    <property type="match status" value="1"/>
</dbReference>
<organism evidence="5 6">
    <name type="scientific">Anatilimnocola aggregata</name>
    <dbReference type="NCBI Taxonomy" id="2528021"/>
    <lineage>
        <taxon>Bacteria</taxon>
        <taxon>Pseudomonadati</taxon>
        <taxon>Planctomycetota</taxon>
        <taxon>Planctomycetia</taxon>
        <taxon>Pirellulales</taxon>
        <taxon>Pirellulaceae</taxon>
        <taxon>Anatilimnocola</taxon>
    </lineage>
</organism>
<feature type="domain" description="GH10" evidence="4">
    <location>
        <begin position="206"/>
        <end position="288"/>
    </location>
</feature>